<evidence type="ECO:0000313" key="4">
    <source>
        <dbReference type="EMBL" id="RKP11401.1"/>
    </source>
</evidence>
<dbReference type="Pfam" id="PF02185">
    <property type="entry name" value="HR1"/>
    <property type="match status" value="1"/>
</dbReference>
<dbReference type="SMART" id="SM00742">
    <property type="entry name" value="Hr1"/>
    <property type="match status" value="1"/>
</dbReference>
<organism evidence="4 5">
    <name type="scientific">Piptocephalis cylindrospora</name>
    <dbReference type="NCBI Taxonomy" id="1907219"/>
    <lineage>
        <taxon>Eukaryota</taxon>
        <taxon>Fungi</taxon>
        <taxon>Fungi incertae sedis</taxon>
        <taxon>Zoopagomycota</taxon>
        <taxon>Zoopagomycotina</taxon>
        <taxon>Zoopagomycetes</taxon>
        <taxon>Zoopagales</taxon>
        <taxon>Piptocephalidaceae</taxon>
        <taxon>Piptocephalis</taxon>
    </lineage>
</organism>
<dbReference type="AlphaFoldDB" id="A0A4P9Y067"/>
<proteinExistence type="predicted"/>
<dbReference type="OrthoDB" id="2431713at2759"/>
<dbReference type="GO" id="GO:0007165">
    <property type="term" value="P:signal transduction"/>
    <property type="evidence" value="ECO:0007669"/>
    <property type="project" value="InterPro"/>
</dbReference>
<dbReference type="Gene3D" id="1.10.287.160">
    <property type="entry name" value="HR1 repeat"/>
    <property type="match status" value="1"/>
</dbReference>
<evidence type="ECO:0000313" key="5">
    <source>
        <dbReference type="Proteomes" id="UP000267251"/>
    </source>
</evidence>
<reference evidence="5" key="1">
    <citation type="journal article" date="2018" name="Nat. Microbiol.">
        <title>Leveraging single-cell genomics to expand the fungal tree of life.</title>
        <authorList>
            <person name="Ahrendt S.R."/>
            <person name="Quandt C.A."/>
            <person name="Ciobanu D."/>
            <person name="Clum A."/>
            <person name="Salamov A."/>
            <person name="Andreopoulos B."/>
            <person name="Cheng J.F."/>
            <person name="Woyke T."/>
            <person name="Pelin A."/>
            <person name="Henrissat B."/>
            <person name="Reynolds N.K."/>
            <person name="Benny G.L."/>
            <person name="Smith M.E."/>
            <person name="James T.Y."/>
            <person name="Grigoriev I.V."/>
        </authorList>
    </citation>
    <scope>NUCLEOTIDE SEQUENCE [LARGE SCALE GENOMIC DNA]</scope>
</reference>
<sequence>MSDLDGKIAELQRKIQVELQCKKAGQMMRTQLRDRQAIAQCDQSIHDAQKRIEFLEAEMAKVAMRKQRRDTTSISISPSSSSSTASTISNSGDSTSMDTSCPKEALKSQ</sequence>
<feature type="compositionally biased region" description="Low complexity" evidence="2">
    <location>
        <begin position="72"/>
        <end position="91"/>
    </location>
</feature>
<dbReference type="PROSITE" id="PS51860">
    <property type="entry name" value="REM_1"/>
    <property type="match status" value="1"/>
</dbReference>
<dbReference type="Proteomes" id="UP000267251">
    <property type="component" value="Unassembled WGS sequence"/>
</dbReference>
<evidence type="ECO:0000259" key="3">
    <source>
        <dbReference type="PROSITE" id="PS51860"/>
    </source>
</evidence>
<protein>
    <recommendedName>
        <fullName evidence="3">REM-1 domain-containing protein</fullName>
    </recommendedName>
</protein>
<keyword evidence="1" id="KW-0175">Coiled coil</keyword>
<feature type="domain" description="REM-1" evidence="3">
    <location>
        <begin position="1"/>
        <end position="68"/>
    </location>
</feature>
<gene>
    <name evidence="4" type="ORF">BJ684DRAFT_22039</name>
</gene>
<evidence type="ECO:0000256" key="1">
    <source>
        <dbReference type="PROSITE-ProRule" id="PRU01207"/>
    </source>
</evidence>
<dbReference type="InterPro" id="IPR011072">
    <property type="entry name" value="HR1_rho-bd"/>
</dbReference>
<dbReference type="InterPro" id="IPR036274">
    <property type="entry name" value="HR1_rpt_sf"/>
</dbReference>
<accession>A0A4P9Y067</accession>
<evidence type="ECO:0000256" key="2">
    <source>
        <dbReference type="SAM" id="MobiDB-lite"/>
    </source>
</evidence>
<name>A0A4P9Y067_9FUNG</name>
<keyword evidence="5" id="KW-1185">Reference proteome</keyword>
<dbReference type="SUPFAM" id="SSF46585">
    <property type="entry name" value="HR1 repeat"/>
    <property type="match status" value="1"/>
</dbReference>
<dbReference type="EMBL" id="KZ988944">
    <property type="protein sequence ID" value="RKP11401.1"/>
    <property type="molecule type" value="Genomic_DNA"/>
</dbReference>
<feature type="region of interest" description="Disordered" evidence="2">
    <location>
        <begin position="64"/>
        <end position="109"/>
    </location>
</feature>